<sequence length="263" mass="29426">MATRSNLAKQWNLATSEVTLPKDGKNTHAILAGITDIIEFEKFDTTAWLKCLKQHTSSILESDPNGNVLLLGIPPLEFAPFYKNHTDQSSEIKQRVMEINAALEDMSNDNSKLTFFDTYGLFSDVLGDPSQFNIKHVDEAYWDVCQGQCLDSIDSYLWWDKIHMTGAGHKAMANAILAKQQPSETSSRPLPLPSSTGQSTTTEQSSTTEQHSTVPDDVSNGDHVQYASWLVLFGLFVGLAIFVMRPGSQFRRWLDKPRHYSPV</sequence>
<dbReference type="AlphaFoldDB" id="A0A8H7BJZ6"/>
<evidence type="ECO:0000256" key="1">
    <source>
        <dbReference type="ARBA" id="ARBA00022801"/>
    </source>
</evidence>
<accession>A0A8H7BJZ6</accession>
<evidence type="ECO:0000256" key="2">
    <source>
        <dbReference type="SAM" id="MobiDB-lite"/>
    </source>
</evidence>
<dbReference type="InterPro" id="IPR001087">
    <property type="entry name" value="GDSL"/>
</dbReference>
<protein>
    <recommendedName>
        <fullName evidence="6">Carbohydrate esterase family 16 protein</fullName>
    </recommendedName>
</protein>
<dbReference type="InterPro" id="IPR051058">
    <property type="entry name" value="GDSL_Est/Lipase"/>
</dbReference>
<dbReference type="SUPFAM" id="SSF52266">
    <property type="entry name" value="SGNH hydrolase"/>
    <property type="match status" value="1"/>
</dbReference>
<dbReference type="GO" id="GO:0016788">
    <property type="term" value="F:hydrolase activity, acting on ester bonds"/>
    <property type="evidence" value="ECO:0007669"/>
    <property type="project" value="InterPro"/>
</dbReference>
<name>A0A8H7BJZ6_9FUNG</name>
<keyword evidence="5" id="KW-1185">Reference proteome</keyword>
<comment type="caution">
    <text evidence="4">The sequence shown here is derived from an EMBL/GenBank/DDBJ whole genome shotgun (WGS) entry which is preliminary data.</text>
</comment>
<dbReference type="Gene3D" id="3.40.50.1110">
    <property type="entry name" value="SGNH hydrolase"/>
    <property type="match status" value="1"/>
</dbReference>
<reference evidence="4" key="1">
    <citation type="submission" date="2020-01" db="EMBL/GenBank/DDBJ databases">
        <title>Genome Sequencing of Three Apophysomyces-Like Fungal Strains Confirms a Novel Fungal Genus in the Mucoromycota with divergent Burkholderia-like Endosymbiotic Bacteria.</title>
        <authorList>
            <person name="Stajich J.E."/>
            <person name="Macias A.M."/>
            <person name="Carter-House D."/>
            <person name="Lovett B."/>
            <person name="Kasson L.R."/>
            <person name="Berry K."/>
            <person name="Grigoriev I."/>
            <person name="Chang Y."/>
            <person name="Spatafora J."/>
            <person name="Kasson M.T."/>
        </authorList>
    </citation>
    <scope>NUCLEOTIDE SEQUENCE</scope>
    <source>
        <strain evidence="4">NRRL A-21654</strain>
    </source>
</reference>
<organism evidence="4 5">
    <name type="scientific">Apophysomyces ossiformis</name>
    <dbReference type="NCBI Taxonomy" id="679940"/>
    <lineage>
        <taxon>Eukaryota</taxon>
        <taxon>Fungi</taxon>
        <taxon>Fungi incertae sedis</taxon>
        <taxon>Mucoromycota</taxon>
        <taxon>Mucoromycotina</taxon>
        <taxon>Mucoromycetes</taxon>
        <taxon>Mucorales</taxon>
        <taxon>Mucorineae</taxon>
        <taxon>Mucoraceae</taxon>
        <taxon>Apophysomyces</taxon>
    </lineage>
</organism>
<keyword evidence="3" id="KW-0812">Transmembrane</keyword>
<dbReference type="PANTHER" id="PTHR45648">
    <property type="entry name" value="GDSL LIPASE/ACYLHYDROLASE FAMILY PROTEIN (AFU_ORTHOLOGUE AFUA_4G14700)"/>
    <property type="match status" value="1"/>
</dbReference>
<dbReference type="OrthoDB" id="1600564at2759"/>
<proteinExistence type="predicted"/>
<gene>
    <name evidence="4" type="ORF">EC973_002944</name>
</gene>
<dbReference type="EMBL" id="JABAYA010000187">
    <property type="protein sequence ID" value="KAF7722591.1"/>
    <property type="molecule type" value="Genomic_DNA"/>
</dbReference>
<keyword evidence="3" id="KW-0472">Membrane</keyword>
<evidence type="ECO:0008006" key="6">
    <source>
        <dbReference type="Google" id="ProtNLM"/>
    </source>
</evidence>
<evidence type="ECO:0000256" key="3">
    <source>
        <dbReference type="SAM" id="Phobius"/>
    </source>
</evidence>
<feature type="compositionally biased region" description="Low complexity" evidence="2">
    <location>
        <begin position="182"/>
        <end position="213"/>
    </location>
</feature>
<evidence type="ECO:0000313" key="5">
    <source>
        <dbReference type="Proteomes" id="UP000605846"/>
    </source>
</evidence>
<keyword evidence="1" id="KW-0378">Hydrolase</keyword>
<dbReference type="Proteomes" id="UP000605846">
    <property type="component" value="Unassembled WGS sequence"/>
</dbReference>
<evidence type="ECO:0000313" key="4">
    <source>
        <dbReference type="EMBL" id="KAF7722591.1"/>
    </source>
</evidence>
<keyword evidence="3" id="KW-1133">Transmembrane helix</keyword>
<dbReference type="Pfam" id="PF00657">
    <property type="entry name" value="Lipase_GDSL"/>
    <property type="match status" value="1"/>
</dbReference>
<feature type="region of interest" description="Disordered" evidence="2">
    <location>
        <begin position="180"/>
        <end position="219"/>
    </location>
</feature>
<dbReference type="InterPro" id="IPR036514">
    <property type="entry name" value="SGNH_hydro_sf"/>
</dbReference>
<feature type="transmembrane region" description="Helical" evidence="3">
    <location>
        <begin position="226"/>
        <end position="244"/>
    </location>
</feature>
<dbReference type="PANTHER" id="PTHR45648:SF22">
    <property type="entry name" value="GDSL LIPASE_ACYLHYDROLASE FAMILY PROTEIN (AFU_ORTHOLOGUE AFUA_4G14700)"/>
    <property type="match status" value="1"/>
</dbReference>